<feature type="transmembrane region" description="Helical" evidence="6">
    <location>
        <begin position="77"/>
        <end position="96"/>
    </location>
</feature>
<evidence type="ECO:0000313" key="9">
    <source>
        <dbReference type="Proteomes" id="UP001151518"/>
    </source>
</evidence>
<dbReference type="OrthoDB" id="2985014at2759"/>
<comment type="caution">
    <text evidence="8">The sequence shown here is derived from an EMBL/GenBank/DDBJ whole genome shotgun (WGS) entry which is preliminary data.</text>
</comment>
<accession>A0A9W8G2E1</accession>
<evidence type="ECO:0000256" key="4">
    <source>
        <dbReference type="ARBA" id="ARBA00022989"/>
    </source>
</evidence>
<evidence type="ECO:0000256" key="2">
    <source>
        <dbReference type="ARBA" id="ARBA00022448"/>
    </source>
</evidence>
<feature type="transmembrane region" description="Helical" evidence="6">
    <location>
        <begin position="133"/>
        <end position="155"/>
    </location>
</feature>
<dbReference type="InterPro" id="IPR020846">
    <property type="entry name" value="MFS_dom"/>
</dbReference>
<organism evidence="8 9">
    <name type="scientific">Coemansia spiralis</name>
    <dbReference type="NCBI Taxonomy" id="417178"/>
    <lineage>
        <taxon>Eukaryota</taxon>
        <taxon>Fungi</taxon>
        <taxon>Fungi incertae sedis</taxon>
        <taxon>Zoopagomycota</taxon>
        <taxon>Kickxellomycotina</taxon>
        <taxon>Kickxellomycetes</taxon>
        <taxon>Kickxellales</taxon>
        <taxon>Kickxellaceae</taxon>
        <taxon>Coemansia</taxon>
    </lineage>
</organism>
<dbReference type="PANTHER" id="PTHR43791:SF36">
    <property type="entry name" value="TRANSPORTER, PUTATIVE (AFU_ORTHOLOGUE AFUA_6G08340)-RELATED"/>
    <property type="match status" value="1"/>
</dbReference>
<keyword evidence="3 6" id="KW-0812">Transmembrane</keyword>
<feature type="transmembrane region" description="Helical" evidence="6">
    <location>
        <begin position="385"/>
        <end position="405"/>
    </location>
</feature>
<keyword evidence="5 6" id="KW-0472">Membrane</keyword>
<dbReference type="GO" id="GO:0016020">
    <property type="term" value="C:membrane"/>
    <property type="evidence" value="ECO:0007669"/>
    <property type="project" value="UniProtKB-SubCell"/>
</dbReference>
<sequence>MAAEANDHDPLLQAQEPAPINQRIQLTVKESQVLASYVRKCDRRLLFYLCVGYALDSLNKMSLAYAKISGLTTDLPININLALGSYYVGCFLFQLPSNLVMKKVRPRIWLSTLMFLWSVVTILTGLARSSGELILLRFVFGAVQAGYLTGSIYYISCWYPRDLVRTGVFFASSGLGGILIGPLCSLLTTLVRGWRVIFVAIGSLSLLWSLLGPLVLEDYPHSAGFITEEERQLISKIIENQNIRASSRVSSKQVAMAVRDCKVWLWTVIGFCANGATQVNGMFGPTIIASRGYSVHQAQLLTALTNLMSLLGMLSIAHIAKKLTKSSARAIILSNAITISGFLVALYLPKYAMAALFLFSFASPQPAAHGPAWEMANLQGGTKPAMAAAITMAFGGLGPLVTAFVYRDRDQPRFVLGHSACLLMTLVCLGATAVVYVLMDRENKRRDQEPGDISRLSPDQVLDLADNHPDFRYKL</sequence>
<dbReference type="SUPFAM" id="SSF103473">
    <property type="entry name" value="MFS general substrate transporter"/>
    <property type="match status" value="1"/>
</dbReference>
<feature type="transmembrane region" description="Helical" evidence="6">
    <location>
        <begin position="326"/>
        <end position="348"/>
    </location>
</feature>
<dbReference type="GO" id="GO:0022857">
    <property type="term" value="F:transmembrane transporter activity"/>
    <property type="evidence" value="ECO:0007669"/>
    <property type="project" value="InterPro"/>
</dbReference>
<evidence type="ECO:0000256" key="5">
    <source>
        <dbReference type="ARBA" id="ARBA00023136"/>
    </source>
</evidence>
<name>A0A9W8G2E1_9FUNG</name>
<feature type="transmembrane region" description="Helical" evidence="6">
    <location>
        <begin position="167"/>
        <end position="190"/>
    </location>
</feature>
<feature type="transmembrane region" description="Helical" evidence="6">
    <location>
        <begin position="45"/>
        <end position="65"/>
    </location>
</feature>
<dbReference type="Gene3D" id="1.20.1250.20">
    <property type="entry name" value="MFS general substrate transporter like domains"/>
    <property type="match status" value="2"/>
</dbReference>
<dbReference type="PANTHER" id="PTHR43791">
    <property type="entry name" value="PERMEASE-RELATED"/>
    <property type="match status" value="1"/>
</dbReference>
<proteinExistence type="predicted"/>
<evidence type="ECO:0000256" key="6">
    <source>
        <dbReference type="SAM" id="Phobius"/>
    </source>
</evidence>
<evidence type="ECO:0000256" key="3">
    <source>
        <dbReference type="ARBA" id="ARBA00022692"/>
    </source>
</evidence>
<dbReference type="InterPro" id="IPR011701">
    <property type="entry name" value="MFS"/>
</dbReference>
<evidence type="ECO:0000256" key="1">
    <source>
        <dbReference type="ARBA" id="ARBA00004141"/>
    </source>
</evidence>
<feature type="domain" description="Major facilitator superfamily (MFS) profile" evidence="7">
    <location>
        <begin position="28"/>
        <end position="443"/>
    </location>
</feature>
<dbReference type="EMBL" id="JANBTW010000034">
    <property type="protein sequence ID" value="KAJ2677163.1"/>
    <property type="molecule type" value="Genomic_DNA"/>
</dbReference>
<protein>
    <recommendedName>
        <fullName evidence="7">Major facilitator superfamily (MFS) profile domain-containing protein</fullName>
    </recommendedName>
</protein>
<gene>
    <name evidence="8" type="ORF">GGI25_003259</name>
</gene>
<dbReference type="PROSITE" id="PS50850">
    <property type="entry name" value="MFS"/>
    <property type="match status" value="1"/>
</dbReference>
<comment type="subcellular location">
    <subcellularLocation>
        <location evidence="1">Membrane</location>
        <topology evidence="1">Multi-pass membrane protein</topology>
    </subcellularLocation>
</comment>
<feature type="transmembrane region" description="Helical" evidence="6">
    <location>
        <begin position="417"/>
        <end position="439"/>
    </location>
</feature>
<reference evidence="8" key="1">
    <citation type="submission" date="2022-07" db="EMBL/GenBank/DDBJ databases">
        <title>Phylogenomic reconstructions and comparative analyses of Kickxellomycotina fungi.</title>
        <authorList>
            <person name="Reynolds N.K."/>
            <person name="Stajich J.E."/>
            <person name="Barry K."/>
            <person name="Grigoriev I.V."/>
            <person name="Crous P."/>
            <person name="Smith M.E."/>
        </authorList>
    </citation>
    <scope>NUCLEOTIDE SEQUENCE</scope>
    <source>
        <strain evidence="8">NRRL 3115</strain>
    </source>
</reference>
<feature type="transmembrane region" description="Helical" evidence="6">
    <location>
        <begin position="108"/>
        <end position="127"/>
    </location>
</feature>
<dbReference type="Proteomes" id="UP001151518">
    <property type="component" value="Unassembled WGS sequence"/>
</dbReference>
<feature type="transmembrane region" description="Helical" evidence="6">
    <location>
        <begin position="196"/>
        <end position="216"/>
    </location>
</feature>
<feature type="transmembrane region" description="Helical" evidence="6">
    <location>
        <begin position="300"/>
        <end position="320"/>
    </location>
</feature>
<dbReference type="AlphaFoldDB" id="A0A9W8G2E1"/>
<evidence type="ECO:0000313" key="8">
    <source>
        <dbReference type="EMBL" id="KAJ2677163.1"/>
    </source>
</evidence>
<evidence type="ECO:0000259" key="7">
    <source>
        <dbReference type="PROSITE" id="PS50850"/>
    </source>
</evidence>
<keyword evidence="4 6" id="KW-1133">Transmembrane helix</keyword>
<dbReference type="InterPro" id="IPR036259">
    <property type="entry name" value="MFS_trans_sf"/>
</dbReference>
<keyword evidence="2" id="KW-0813">Transport</keyword>
<dbReference type="Pfam" id="PF07690">
    <property type="entry name" value="MFS_1"/>
    <property type="match status" value="1"/>
</dbReference>